<reference evidence="1" key="1">
    <citation type="submission" date="2018-02" db="EMBL/GenBank/DDBJ databases">
        <title>The genomes of Aspergillus section Nigri reveals drivers in fungal speciation.</title>
        <authorList>
            <consortium name="DOE Joint Genome Institute"/>
            <person name="Vesth T.C."/>
            <person name="Nybo J."/>
            <person name="Theobald S."/>
            <person name="Brandl J."/>
            <person name="Frisvad J.C."/>
            <person name="Nielsen K.F."/>
            <person name="Lyhne E.K."/>
            <person name="Kogle M.E."/>
            <person name="Kuo A."/>
            <person name="Riley R."/>
            <person name="Clum A."/>
            <person name="Nolan M."/>
            <person name="Lipzen A."/>
            <person name="Salamov A."/>
            <person name="Henrissat B."/>
            <person name="Wiebenga A."/>
            <person name="De vries R.P."/>
            <person name="Grigoriev I.V."/>
            <person name="Mortensen U.H."/>
            <person name="Andersen M.R."/>
            <person name="Baker S.E."/>
        </authorList>
    </citation>
    <scope>NUCLEOTIDE SEQUENCE</scope>
    <source>
        <strain evidence="1">CBS 121060</strain>
    </source>
</reference>
<organism evidence="1 2">
    <name type="scientific">Aspergillus aculeatinus CBS 121060</name>
    <dbReference type="NCBI Taxonomy" id="1448322"/>
    <lineage>
        <taxon>Eukaryota</taxon>
        <taxon>Fungi</taxon>
        <taxon>Dikarya</taxon>
        <taxon>Ascomycota</taxon>
        <taxon>Pezizomycotina</taxon>
        <taxon>Eurotiomycetes</taxon>
        <taxon>Eurotiomycetidae</taxon>
        <taxon>Eurotiales</taxon>
        <taxon>Aspergillaceae</taxon>
        <taxon>Aspergillus</taxon>
        <taxon>Aspergillus subgen. Circumdati</taxon>
    </lineage>
</organism>
<sequence>MPPPQILIKRATEDACLRVIASPFYHRALLPIRRAHPNRRRPGGPETDPAISPLNRLKHRLARDLGLNPGIPVPIETVEPILVPPKKALRKYTLLSPTVLPAYTDGSGHSDGIGAAAVIRNKNQIMPVSREDTHTVYSTELTSIKLALVLAEEEPDTPIHRNTVPRVVSTLATPKSKLVVVLTDNQAAIRACAEPRRQSGQAIIKRVVNRLDRMPEAGWQIRLQ</sequence>
<dbReference type="Proteomes" id="UP000249661">
    <property type="component" value="Unassembled WGS sequence"/>
</dbReference>
<gene>
    <name evidence="1" type="ORF">BO66DRAFT_402100</name>
</gene>
<proteinExistence type="predicted"/>
<accession>A0ACD1H7Q6</accession>
<evidence type="ECO:0000313" key="2">
    <source>
        <dbReference type="Proteomes" id="UP000249661"/>
    </source>
</evidence>
<dbReference type="EMBL" id="KZ824960">
    <property type="protein sequence ID" value="RAH69443.1"/>
    <property type="molecule type" value="Genomic_DNA"/>
</dbReference>
<name>A0ACD1H7Q6_9EURO</name>
<protein>
    <submittedName>
        <fullName evidence="1">Uncharacterized protein</fullName>
    </submittedName>
</protein>
<evidence type="ECO:0000313" key="1">
    <source>
        <dbReference type="EMBL" id="RAH69443.1"/>
    </source>
</evidence>
<keyword evidence="2" id="KW-1185">Reference proteome</keyword>